<organism evidence="3 4">
    <name type="scientific">Microbacterium lacus</name>
    <dbReference type="NCBI Taxonomy" id="415217"/>
    <lineage>
        <taxon>Bacteria</taxon>
        <taxon>Bacillati</taxon>
        <taxon>Actinomycetota</taxon>
        <taxon>Actinomycetes</taxon>
        <taxon>Micrococcales</taxon>
        <taxon>Microbacteriaceae</taxon>
        <taxon>Microbacterium</taxon>
    </lineage>
</organism>
<evidence type="ECO:0000313" key="4">
    <source>
        <dbReference type="Proteomes" id="UP001500596"/>
    </source>
</evidence>
<keyword evidence="2" id="KW-1133">Transmembrane helix</keyword>
<keyword evidence="2" id="KW-0472">Membrane</keyword>
<evidence type="ECO:0000256" key="1">
    <source>
        <dbReference type="SAM" id="MobiDB-lite"/>
    </source>
</evidence>
<dbReference type="Pfam" id="PF14110">
    <property type="entry name" value="DUF4282"/>
    <property type="match status" value="1"/>
</dbReference>
<dbReference type="EMBL" id="BAAAPK010000001">
    <property type="protein sequence ID" value="GAA1669874.1"/>
    <property type="molecule type" value="Genomic_DNA"/>
</dbReference>
<keyword evidence="2" id="KW-0812">Transmembrane</keyword>
<feature type="transmembrane region" description="Helical" evidence="2">
    <location>
        <begin position="109"/>
        <end position="142"/>
    </location>
</feature>
<evidence type="ECO:0008006" key="5">
    <source>
        <dbReference type="Google" id="ProtNLM"/>
    </source>
</evidence>
<dbReference type="InterPro" id="IPR025557">
    <property type="entry name" value="DUF4282"/>
</dbReference>
<proteinExistence type="predicted"/>
<feature type="compositionally biased region" description="Low complexity" evidence="1">
    <location>
        <begin position="15"/>
        <end position="36"/>
    </location>
</feature>
<dbReference type="Proteomes" id="UP001500596">
    <property type="component" value="Unassembled WGS sequence"/>
</dbReference>
<feature type="transmembrane region" description="Helical" evidence="2">
    <location>
        <begin position="81"/>
        <end position="103"/>
    </location>
</feature>
<feature type="region of interest" description="Disordered" evidence="1">
    <location>
        <begin position="1"/>
        <end position="49"/>
    </location>
</feature>
<evidence type="ECO:0000313" key="3">
    <source>
        <dbReference type="EMBL" id="GAA1669874.1"/>
    </source>
</evidence>
<evidence type="ECO:0000256" key="2">
    <source>
        <dbReference type="SAM" id="Phobius"/>
    </source>
</evidence>
<gene>
    <name evidence="3" type="ORF">GCM10009807_12530</name>
</gene>
<accession>A0ABN2GE96</accession>
<reference evidence="3 4" key="1">
    <citation type="journal article" date="2019" name="Int. J. Syst. Evol. Microbiol.">
        <title>The Global Catalogue of Microorganisms (GCM) 10K type strain sequencing project: providing services to taxonomists for standard genome sequencing and annotation.</title>
        <authorList>
            <consortium name="The Broad Institute Genomics Platform"/>
            <consortium name="The Broad Institute Genome Sequencing Center for Infectious Disease"/>
            <person name="Wu L."/>
            <person name="Ma J."/>
        </authorList>
    </citation>
    <scope>NUCLEOTIDE SEQUENCE [LARGE SCALE GENOMIC DNA]</scope>
    <source>
        <strain evidence="3 4">JCM 15575</strain>
    </source>
</reference>
<sequence length="165" mass="17311">MSQNTPGAVPPLPSQPADEAARAADAGAPASAPAYDPARDPDDTGVPTSLHGEIDDVGRGFLRALFDLSFRTFITRRLASVFYLVGLIAIAIGFIVYFVSGLVSGVNALFFNVGAGISLIIATLIIVPIAAFLSIVILRFLIEAVVALIAIAENTERTAENTRGR</sequence>
<protein>
    <recommendedName>
        <fullName evidence="5">DUF4282 domain-containing protein</fullName>
    </recommendedName>
</protein>
<keyword evidence="4" id="KW-1185">Reference proteome</keyword>
<comment type="caution">
    <text evidence="3">The sequence shown here is derived from an EMBL/GenBank/DDBJ whole genome shotgun (WGS) entry which is preliminary data.</text>
</comment>
<dbReference type="RefSeq" id="WP_344052713.1">
    <property type="nucleotide sequence ID" value="NZ_BAAAPK010000001.1"/>
</dbReference>
<name>A0ABN2GE96_9MICO</name>